<accession>A0A8S5SQT6</accession>
<evidence type="ECO:0000313" key="1">
    <source>
        <dbReference type="EMBL" id="DAF53318.1"/>
    </source>
</evidence>
<sequence length="29" mass="3264">MSNINDATKLVIALTNLIKAIMKLLKVFF</sequence>
<reference evidence="1" key="1">
    <citation type="journal article" date="2021" name="Proc. Natl. Acad. Sci. U.S.A.">
        <title>A Catalog of Tens of Thousands of Viruses from Human Metagenomes Reveals Hidden Associations with Chronic Diseases.</title>
        <authorList>
            <person name="Tisza M.J."/>
            <person name="Buck C.B."/>
        </authorList>
    </citation>
    <scope>NUCLEOTIDE SEQUENCE</scope>
    <source>
        <strain evidence="1">CtHjK2</strain>
    </source>
</reference>
<dbReference type="EMBL" id="BK032651">
    <property type="protein sequence ID" value="DAF53318.1"/>
    <property type="molecule type" value="Genomic_DNA"/>
</dbReference>
<name>A0A8S5SQT6_9CAUD</name>
<organism evidence="1">
    <name type="scientific">Siphoviridae sp. ctHjK2</name>
    <dbReference type="NCBI Taxonomy" id="2827831"/>
    <lineage>
        <taxon>Viruses</taxon>
        <taxon>Duplodnaviria</taxon>
        <taxon>Heunggongvirae</taxon>
        <taxon>Uroviricota</taxon>
        <taxon>Caudoviricetes</taxon>
    </lineage>
</organism>
<proteinExistence type="predicted"/>
<protein>
    <submittedName>
        <fullName evidence="1">Uncharacterized protein</fullName>
    </submittedName>
</protein>